<dbReference type="InterPro" id="IPR055944">
    <property type="entry name" value="DUF7522"/>
</dbReference>
<proteinExistence type="predicted"/>
<dbReference type="AlphaFoldDB" id="A0A1I4ARJ0"/>
<accession>A0A1I4ARJ0</accession>
<evidence type="ECO:0008006" key="3">
    <source>
        <dbReference type="Google" id="ProtNLM"/>
    </source>
</evidence>
<evidence type="ECO:0000313" key="2">
    <source>
        <dbReference type="Proteomes" id="UP000199607"/>
    </source>
</evidence>
<dbReference type="EMBL" id="FOTC01000001">
    <property type="protein sequence ID" value="SFK59148.1"/>
    <property type="molecule type" value="Genomic_DNA"/>
</dbReference>
<sequence>MSSTVSAASGSALREHVHDVVDDDLRAVIAYSGSGSIEYVYLRPGLNYQLEQESTEARDDILEELLVESLAKSTSEDSFDLGSLNCAVRFFDDATVVHCIVSEGAGVAFSLEPGTLLANQSLLDDCLEIVGIDAPASAE</sequence>
<reference evidence="2" key="1">
    <citation type="submission" date="2016-10" db="EMBL/GenBank/DDBJ databases">
        <authorList>
            <person name="Varghese N."/>
            <person name="Submissions S."/>
        </authorList>
    </citation>
    <scope>NUCLEOTIDE SEQUENCE [LARGE SCALE GENOMIC DNA]</scope>
    <source>
        <strain evidence="2">CGMCC 1.7738</strain>
    </source>
</reference>
<dbReference type="RefSeq" id="WP_143085645.1">
    <property type="nucleotide sequence ID" value="NZ_FOTC01000001.1"/>
</dbReference>
<keyword evidence="2" id="KW-1185">Reference proteome</keyword>
<dbReference type="Proteomes" id="UP000199607">
    <property type="component" value="Unassembled WGS sequence"/>
</dbReference>
<gene>
    <name evidence="1" type="ORF">SAMN04487950_0067</name>
</gene>
<organism evidence="1 2">
    <name type="scientific">Halogranum rubrum</name>
    <dbReference type="NCBI Taxonomy" id="553466"/>
    <lineage>
        <taxon>Archaea</taxon>
        <taxon>Methanobacteriati</taxon>
        <taxon>Methanobacteriota</taxon>
        <taxon>Stenosarchaea group</taxon>
        <taxon>Halobacteria</taxon>
        <taxon>Halobacteriales</taxon>
        <taxon>Haloferacaceae</taxon>
    </lineage>
</organism>
<dbReference type="Pfam" id="PF24366">
    <property type="entry name" value="DUF7522"/>
    <property type="match status" value="1"/>
</dbReference>
<evidence type="ECO:0000313" key="1">
    <source>
        <dbReference type="EMBL" id="SFK59148.1"/>
    </source>
</evidence>
<name>A0A1I4ARJ0_9EURY</name>
<protein>
    <recommendedName>
        <fullName evidence="3">Roadblock/LAMTOR2 domain-containing protein</fullName>
    </recommendedName>
</protein>